<evidence type="ECO:0000256" key="5">
    <source>
        <dbReference type="ARBA" id="ARBA00022692"/>
    </source>
</evidence>
<evidence type="ECO:0000256" key="8">
    <source>
        <dbReference type="ARBA" id="ARBA00023136"/>
    </source>
</evidence>
<evidence type="ECO:0000313" key="12">
    <source>
        <dbReference type="EMBL" id="TQN63831.1"/>
    </source>
</evidence>
<keyword evidence="7 11" id="KW-1133">Transmembrane helix</keyword>
<evidence type="ECO:0000256" key="11">
    <source>
        <dbReference type="SAM" id="Phobius"/>
    </source>
</evidence>
<comment type="subcellular location">
    <subcellularLocation>
        <location evidence="1">Membrane</location>
        <topology evidence="1">Single-pass type II membrane protein</topology>
    </subcellularLocation>
</comment>
<sequence length="400" mass="44816">MIRFLVPRYGSQSTPVITTAAFIALAFVYLLRFNGHITPFTSASFSFRTSRVSGLNLDAINSTAQYFVDYPLGPPYKKVFCELGERTKVLRSWIEALEEKNGDGLRFVGAERQFLDETVERVASSLFPYVQSPPRDIHSQSPLADLRRSFSNAGAHARHPARHPAQQQQRVGGDGDITTDYAHRNAGIVIPTGRGTLRFACHLVASLRRVYWTKLPIQIVYAGDEDLSQGDRDTIAEAAAGGDDGPVEFLDILTVFNDTTLRLAEGGWAIKPFAALGSRFEEVILLDADDEFPDRHAWYHEMIKHPSEELQKSLVWTERYAEEGDSGVVVLDKGRLDVLMGLLHTCWQNSYDVRMSWTYRITYGDKETWWIGLETTGAAYAFSRHYGGMVGWRKPLAAGG</sequence>
<feature type="non-terminal residue" evidence="12">
    <location>
        <position position="400"/>
    </location>
</feature>
<keyword evidence="9" id="KW-0325">Glycoprotein</keyword>
<dbReference type="Proteomes" id="UP000326340">
    <property type="component" value="Unassembled WGS sequence"/>
</dbReference>
<evidence type="ECO:0000256" key="9">
    <source>
        <dbReference type="ARBA" id="ARBA00023180"/>
    </source>
</evidence>
<feature type="transmembrane region" description="Helical" evidence="11">
    <location>
        <begin position="12"/>
        <end position="31"/>
    </location>
</feature>
<keyword evidence="3" id="KW-0328">Glycosyltransferase</keyword>
<dbReference type="OrthoDB" id="430354at2759"/>
<gene>
    <name evidence="12" type="ORF">CSHISOI_11441</name>
</gene>
<evidence type="ECO:0000256" key="7">
    <source>
        <dbReference type="ARBA" id="ARBA00022989"/>
    </source>
</evidence>
<name>A0A5Q4BAT2_9PEZI</name>
<dbReference type="PANTHER" id="PTHR31392">
    <property type="entry name" value="ALPHA-1,3-MANNOSYLTRANSFERASE MNN1-RELATED"/>
    <property type="match status" value="1"/>
</dbReference>
<protein>
    <submittedName>
        <fullName evidence="12">Uncharacterized protein</fullName>
    </submittedName>
</protein>
<evidence type="ECO:0000313" key="13">
    <source>
        <dbReference type="Proteomes" id="UP000326340"/>
    </source>
</evidence>
<dbReference type="SUPFAM" id="SSF53448">
    <property type="entry name" value="Nucleotide-diphospho-sugar transferases"/>
    <property type="match status" value="1"/>
</dbReference>
<evidence type="ECO:0000256" key="6">
    <source>
        <dbReference type="ARBA" id="ARBA00022968"/>
    </source>
</evidence>
<keyword evidence="4" id="KW-0808">Transferase</keyword>
<keyword evidence="13" id="KW-1185">Reference proteome</keyword>
<dbReference type="GO" id="GO:0000033">
    <property type="term" value="F:alpha-1,3-mannosyltransferase activity"/>
    <property type="evidence" value="ECO:0007669"/>
    <property type="project" value="TreeGrafter"/>
</dbReference>
<dbReference type="PANTHER" id="PTHR31392:SF1">
    <property type="entry name" value="ALPHA-1,3-MANNOSYLTRANSFERASE MNN1-RELATED"/>
    <property type="match status" value="1"/>
</dbReference>
<evidence type="ECO:0000256" key="3">
    <source>
        <dbReference type="ARBA" id="ARBA00022676"/>
    </source>
</evidence>
<keyword evidence="6" id="KW-0735">Signal-anchor</keyword>
<dbReference type="GO" id="GO:0005794">
    <property type="term" value="C:Golgi apparatus"/>
    <property type="evidence" value="ECO:0007669"/>
    <property type="project" value="TreeGrafter"/>
</dbReference>
<dbReference type="GO" id="GO:0016020">
    <property type="term" value="C:membrane"/>
    <property type="evidence" value="ECO:0007669"/>
    <property type="project" value="UniProtKB-SubCell"/>
</dbReference>
<keyword evidence="8 11" id="KW-0472">Membrane</keyword>
<dbReference type="GO" id="GO:0006493">
    <property type="term" value="P:protein O-linked glycosylation"/>
    <property type="evidence" value="ECO:0007669"/>
    <property type="project" value="TreeGrafter"/>
</dbReference>
<reference evidence="12 13" key="1">
    <citation type="journal article" date="2019" name="Sci. Rep.">
        <title>Colletotrichum shisoi sp. nov., an anthracnose pathogen of Perilla frutescens in Japan: molecular phylogenetic, morphological and genomic evidence.</title>
        <authorList>
            <person name="Gan P."/>
            <person name="Tsushima A."/>
            <person name="Hiroyama R."/>
            <person name="Narusaka M."/>
            <person name="Takano Y."/>
            <person name="Narusaka Y."/>
            <person name="Kawaradani M."/>
            <person name="Damm U."/>
            <person name="Shirasu K."/>
        </authorList>
    </citation>
    <scope>NUCLEOTIDE SEQUENCE [LARGE SCALE GENOMIC DNA]</scope>
    <source>
        <strain evidence="12 13">PG-2018a</strain>
    </source>
</reference>
<accession>A0A5Q4BAT2</accession>
<evidence type="ECO:0000256" key="2">
    <source>
        <dbReference type="ARBA" id="ARBA00009105"/>
    </source>
</evidence>
<dbReference type="AlphaFoldDB" id="A0A5Q4BAT2"/>
<keyword evidence="5 11" id="KW-0812">Transmembrane</keyword>
<evidence type="ECO:0000256" key="1">
    <source>
        <dbReference type="ARBA" id="ARBA00004606"/>
    </source>
</evidence>
<evidence type="ECO:0000256" key="4">
    <source>
        <dbReference type="ARBA" id="ARBA00022679"/>
    </source>
</evidence>
<feature type="region of interest" description="Disordered" evidence="10">
    <location>
        <begin position="154"/>
        <end position="177"/>
    </location>
</feature>
<dbReference type="EMBL" id="PUHP01003569">
    <property type="protein sequence ID" value="TQN63831.1"/>
    <property type="molecule type" value="Genomic_DNA"/>
</dbReference>
<organism evidence="12 13">
    <name type="scientific">Colletotrichum shisoi</name>
    <dbReference type="NCBI Taxonomy" id="2078593"/>
    <lineage>
        <taxon>Eukaryota</taxon>
        <taxon>Fungi</taxon>
        <taxon>Dikarya</taxon>
        <taxon>Ascomycota</taxon>
        <taxon>Pezizomycotina</taxon>
        <taxon>Sordariomycetes</taxon>
        <taxon>Hypocreomycetidae</taxon>
        <taxon>Glomerellales</taxon>
        <taxon>Glomerellaceae</taxon>
        <taxon>Colletotrichum</taxon>
        <taxon>Colletotrichum destructivum species complex</taxon>
    </lineage>
</organism>
<proteinExistence type="inferred from homology"/>
<dbReference type="InterPro" id="IPR029044">
    <property type="entry name" value="Nucleotide-diphossugar_trans"/>
</dbReference>
<dbReference type="Pfam" id="PF11051">
    <property type="entry name" value="Mannosyl_trans3"/>
    <property type="match status" value="2"/>
</dbReference>
<comment type="similarity">
    <text evidence="2">Belongs to the MNN1/MNT family.</text>
</comment>
<dbReference type="InterPro" id="IPR022751">
    <property type="entry name" value="Alpha_mannosyltransferase"/>
</dbReference>
<evidence type="ECO:0000256" key="10">
    <source>
        <dbReference type="SAM" id="MobiDB-lite"/>
    </source>
</evidence>
<comment type="caution">
    <text evidence="12">The sequence shown here is derived from an EMBL/GenBank/DDBJ whole genome shotgun (WGS) entry which is preliminary data.</text>
</comment>